<reference evidence="2 3" key="1">
    <citation type="submission" date="2022-11" db="EMBL/GenBank/DDBJ databases">
        <title>Deinococcus ZS9-10, Low Temperature and Draught-tolerating, UV-resistant Bacteria from Continental Antarctica.</title>
        <authorList>
            <person name="Cheng L."/>
        </authorList>
    </citation>
    <scope>NUCLEOTIDE SEQUENCE [LARGE SCALE GENOMIC DNA]</scope>
    <source>
        <strain evidence="2 3">ZS9-10</strain>
    </source>
</reference>
<dbReference type="InterPro" id="IPR029063">
    <property type="entry name" value="SAM-dependent_MTases_sf"/>
</dbReference>
<dbReference type="GO" id="GO:0008168">
    <property type="term" value="F:methyltransferase activity"/>
    <property type="evidence" value="ECO:0007669"/>
    <property type="project" value="UniProtKB-KW"/>
</dbReference>
<dbReference type="SUPFAM" id="SSF53335">
    <property type="entry name" value="S-adenosyl-L-methionine-dependent methyltransferases"/>
    <property type="match status" value="1"/>
</dbReference>
<comment type="caution">
    <text evidence="2">The sequence shown here is derived from an EMBL/GenBank/DDBJ whole genome shotgun (WGS) entry which is preliminary data.</text>
</comment>
<dbReference type="EMBL" id="JAPMIV010000026">
    <property type="protein sequence ID" value="MDV6375422.1"/>
    <property type="molecule type" value="Genomic_DNA"/>
</dbReference>
<sequence length="218" mass="23785">MDPEVNLPAAAFRRDDETPDEQFYRQPRFVTHIDAGAIAAVTGLYRDYLPAGGRILDLMSSWVSHLPPEVEYSEVVGVGLNRAELENNPRLTSHTVQNLNAVPGLPFADHSYDAAGITVSIDYLTDPVAVLRDLGRVLVSGGPVVISFSNRCFPTKAVAIWHTLDDEGHLQLVQHYLEAAGNWTDIELLDRSLRSGRGGLIGDPLFAVVGRATGEARN</sequence>
<keyword evidence="2" id="KW-0808">Transferase</keyword>
<dbReference type="Gene3D" id="3.40.50.150">
    <property type="entry name" value="Vaccinia Virus protein VP39"/>
    <property type="match status" value="1"/>
</dbReference>
<keyword evidence="3" id="KW-1185">Reference proteome</keyword>
<dbReference type="PANTHER" id="PTHR43036">
    <property type="entry name" value="OSJNBB0011N17.9 PROTEIN"/>
    <property type="match status" value="1"/>
</dbReference>
<gene>
    <name evidence="2" type="ORF">ORD21_12555</name>
</gene>
<dbReference type="GO" id="GO:0032259">
    <property type="term" value="P:methylation"/>
    <property type="evidence" value="ECO:0007669"/>
    <property type="project" value="UniProtKB-KW"/>
</dbReference>
<evidence type="ECO:0000313" key="2">
    <source>
        <dbReference type="EMBL" id="MDV6375422.1"/>
    </source>
</evidence>
<evidence type="ECO:0000313" key="3">
    <source>
        <dbReference type="Proteomes" id="UP001276150"/>
    </source>
</evidence>
<dbReference type="InterPro" id="IPR013216">
    <property type="entry name" value="Methyltransf_11"/>
</dbReference>
<dbReference type="Pfam" id="PF08241">
    <property type="entry name" value="Methyltransf_11"/>
    <property type="match status" value="1"/>
</dbReference>
<dbReference type="RefSeq" id="WP_317640762.1">
    <property type="nucleotide sequence ID" value="NZ_JAPMIV010000026.1"/>
</dbReference>
<dbReference type="PANTHER" id="PTHR43036:SF2">
    <property type="entry name" value="OS04G0481300 PROTEIN"/>
    <property type="match status" value="1"/>
</dbReference>
<proteinExistence type="predicted"/>
<protein>
    <submittedName>
        <fullName evidence="2">Methyltransferase domain-containing protein</fullName>
    </submittedName>
</protein>
<name>A0ABU4DSL4_9DEIO</name>
<evidence type="ECO:0000259" key="1">
    <source>
        <dbReference type="Pfam" id="PF08241"/>
    </source>
</evidence>
<keyword evidence="2" id="KW-0489">Methyltransferase</keyword>
<dbReference type="Proteomes" id="UP001276150">
    <property type="component" value="Unassembled WGS sequence"/>
</dbReference>
<accession>A0ABU4DSL4</accession>
<feature type="domain" description="Methyltransferase type 11" evidence="1">
    <location>
        <begin position="73"/>
        <end position="146"/>
    </location>
</feature>
<organism evidence="2 3">
    <name type="scientific">Deinococcus arenicola</name>
    <dbReference type="NCBI Taxonomy" id="2994950"/>
    <lineage>
        <taxon>Bacteria</taxon>
        <taxon>Thermotogati</taxon>
        <taxon>Deinococcota</taxon>
        <taxon>Deinococci</taxon>
        <taxon>Deinococcales</taxon>
        <taxon>Deinococcaceae</taxon>
        <taxon>Deinococcus</taxon>
    </lineage>
</organism>